<gene>
    <name evidence="2" type="ORF">EXU32_02785</name>
</gene>
<evidence type="ECO:0000313" key="3">
    <source>
        <dbReference type="Proteomes" id="UP000290408"/>
    </source>
</evidence>
<organism evidence="2 3">
    <name type="scientific">Janibacter limosus</name>
    <dbReference type="NCBI Taxonomy" id="53458"/>
    <lineage>
        <taxon>Bacteria</taxon>
        <taxon>Bacillati</taxon>
        <taxon>Actinomycetota</taxon>
        <taxon>Actinomycetes</taxon>
        <taxon>Micrococcales</taxon>
        <taxon>Intrasporangiaceae</taxon>
        <taxon>Janibacter</taxon>
    </lineage>
</organism>
<dbReference type="GO" id="GO:0016757">
    <property type="term" value="F:glycosyltransferase activity"/>
    <property type="evidence" value="ECO:0007669"/>
    <property type="project" value="TreeGrafter"/>
</dbReference>
<dbReference type="EMBL" id="CP036164">
    <property type="protein sequence ID" value="QBF45286.1"/>
    <property type="molecule type" value="Genomic_DNA"/>
</dbReference>
<dbReference type="Proteomes" id="UP000290408">
    <property type="component" value="Chromosome"/>
</dbReference>
<accession>A0A4P6MR93</accession>
<keyword evidence="3" id="KW-1185">Reference proteome</keyword>
<reference evidence="2 3" key="1">
    <citation type="submission" date="2019-02" db="EMBL/GenBank/DDBJ databases">
        <title>Genomic data mining of an Antarctic deep-sea actinobacterium, Janibacterlimosus P3-3-X1.</title>
        <authorList>
            <person name="Liao L."/>
            <person name="Chen B."/>
        </authorList>
    </citation>
    <scope>NUCLEOTIDE SEQUENCE [LARGE SCALE GENOMIC DNA]</scope>
    <source>
        <strain evidence="2 3">P3-3-X1</strain>
    </source>
</reference>
<dbReference type="OrthoDB" id="9801609at2"/>
<dbReference type="Pfam" id="PF13692">
    <property type="entry name" value="Glyco_trans_1_4"/>
    <property type="match status" value="1"/>
</dbReference>
<dbReference type="SUPFAM" id="SSF53756">
    <property type="entry name" value="UDP-Glycosyltransferase/glycogen phosphorylase"/>
    <property type="match status" value="1"/>
</dbReference>
<dbReference type="PANTHER" id="PTHR46401:SF2">
    <property type="entry name" value="GLYCOSYLTRANSFERASE WBBK-RELATED"/>
    <property type="match status" value="1"/>
</dbReference>
<dbReference type="KEGG" id="jli:EXU32_02785"/>
<proteinExistence type="predicted"/>
<evidence type="ECO:0000256" key="1">
    <source>
        <dbReference type="ARBA" id="ARBA00022679"/>
    </source>
</evidence>
<name>A0A4P6MR93_9MICO</name>
<sequence length="364" mass="39389">MAGNDPGAALRKGAVDSEDVARRVHWLTLYTSVPMGQQTYETSIQQAILDLAEPGWDFRAASVGSGRSAATYRVPHRVLDHPIGARAVGTITGLGSDLVHRFDLRVPGPQRPHVLTLHDLPPARFPDEGRLPDWCMRPLRDDVEVICPSEFAAHEVRELLSAQRVSVIPYGVRPSFQQPAPLDASALRGLGITRPFFVHAAGVTRRKNLEGLASAWELVAPALTDHELVLLGPPSGRREELFGHLPRVVLAGKIELDRVGRVMAAAEAVVVPSIYEGFGLPTLEGMAVGTPVIAVDRGATPEVADGNALMTEPDGAAIAEAMRAVGRREIDRDDLVRRGLDRAATFAWDKAARAHLDVYRKVLG</sequence>
<dbReference type="AlphaFoldDB" id="A0A4P6MR93"/>
<dbReference type="PANTHER" id="PTHR46401">
    <property type="entry name" value="GLYCOSYLTRANSFERASE WBBK-RELATED"/>
    <property type="match status" value="1"/>
</dbReference>
<evidence type="ECO:0000313" key="2">
    <source>
        <dbReference type="EMBL" id="QBF45286.1"/>
    </source>
</evidence>
<keyword evidence="1 2" id="KW-0808">Transferase</keyword>
<dbReference type="Gene3D" id="3.40.50.2000">
    <property type="entry name" value="Glycogen Phosphorylase B"/>
    <property type="match status" value="2"/>
</dbReference>
<dbReference type="GO" id="GO:0009103">
    <property type="term" value="P:lipopolysaccharide biosynthetic process"/>
    <property type="evidence" value="ECO:0007669"/>
    <property type="project" value="TreeGrafter"/>
</dbReference>
<protein>
    <submittedName>
        <fullName evidence="2">Glycosyltransferase family 1 protein</fullName>
    </submittedName>
</protein>